<dbReference type="InterPro" id="IPR036873">
    <property type="entry name" value="Rhodanese-like_dom_sf"/>
</dbReference>
<dbReference type="PROSITE" id="PS50206">
    <property type="entry name" value="RHODANESE_3"/>
    <property type="match status" value="1"/>
</dbReference>
<evidence type="ECO:0000259" key="1">
    <source>
        <dbReference type="PROSITE" id="PS50206"/>
    </source>
</evidence>
<dbReference type="SUPFAM" id="SSF52821">
    <property type="entry name" value="Rhodanese/Cell cycle control phosphatase"/>
    <property type="match status" value="1"/>
</dbReference>
<dbReference type="Proteomes" id="UP000296144">
    <property type="component" value="Unassembled WGS sequence"/>
</dbReference>
<dbReference type="EMBL" id="PDKU01000005">
    <property type="protein sequence ID" value="PPI86338.1"/>
    <property type="molecule type" value="Genomic_DNA"/>
</dbReference>
<dbReference type="CDD" id="cd00158">
    <property type="entry name" value="RHOD"/>
    <property type="match status" value="1"/>
</dbReference>
<dbReference type="OrthoDB" id="9773948at2"/>
<dbReference type="AlphaFoldDB" id="A0A2P5SVJ4"/>
<dbReference type="GO" id="GO:0052837">
    <property type="term" value="P:thiazole biosynthetic process"/>
    <property type="evidence" value="ECO:0007669"/>
    <property type="project" value="InterPro"/>
</dbReference>
<reference evidence="2 3" key="1">
    <citation type="journal article" date="2018" name="Genome Biol. Evol.">
        <title>Cladogenesis and Genomic Streamlining in Extracellular Endosymbionts of Tropical Stink Bugs.</title>
        <authorList>
            <person name="Otero-Bravo A."/>
            <person name="Goffredi S."/>
            <person name="Sabree Z.L."/>
        </authorList>
    </citation>
    <scope>NUCLEOTIDE SEQUENCE [LARGE SCALE GENOMIC DNA]</scope>
    <source>
        <strain evidence="2 3">SoEL</strain>
    </source>
</reference>
<protein>
    <recommendedName>
        <fullName evidence="1">Rhodanese domain-containing protein</fullName>
    </recommendedName>
</protein>
<proteinExistence type="predicted"/>
<name>A0A2P5SVJ4_9GAMM</name>
<comment type="caution">
    <text evidence="2">The sequence shown here is derived from an EMBL/GenBank/DDBJ whole genome shotgun (WGS) entry which is preliminary data.</text>
</comment>
<accession>A0A2P5SVJ4</accession>
<dbReference type="InterPro" id="IPR026340">
    <property type="entry name" value="THII_Thiazole_biosynth_dom"/>
</dbReference>
<feature type="domain" description="Rhodanese" evidence="1">
    <location>
        <begin position="22"/>
        <end position="101"/>
    </location>
</feature>
<dbReference type="NCBIfam" id="TIGR04271">
    <property type="entry name" value="ThiI_C_thiazole"/>
    <property type="match status" value="1"/>
</dbReference>
<dbReference type="Pfam" id="PF00581">
    <property type="entry name" value="Rhodanese"/>
    <property type="match status" value="1"/>
</dbReference>
<dbReference type="InterPro" id="IPR001763">
    <property type="entry name" value="Rhodanese-like_dom"/>
</dbReference>
<dbReference type="Gene3D" id="3.40.250.10">
    <property type="entry name" value="Rhodanese-like domain"/>
    <property type="match status" value="1"/>
</dbReference>
<gene>
    <name evidence="2" type="ORF">CRV10_03225</name>
</gene>
<keyword evidence="3" id="KW-1185">Reference proteome</keyword>
<evidence type="ECO:0000313" key="2">
    <source>
        <dbReference type="EMBL" id="PPI86338.1"/>
    </source>
</evidence>
<organism evidence="2 3">
    <name type="scientific">Candidatus Pantoea edessiphila</name>
    <dbReference type="NCBI Taxonomy" id="2044610"/>
    <lineage>
        <taxon>Bacteria</taxon>
        <taxon>Pseudomonadati</taxon>
        <taxon>Pseudomonadota</taxon>
        <taxon>Gammaproteobacteria</taxon>
        <taxon>Enterobacterales</taxon>
        <taxon>Erwiniaceae</taxon>
        <taxon>Pantoea</taxon>
    </lineage>
</organism>
<sequence>MSLITKRIILKYKQRYILATNSIEFLHIIDIRSVDEQEKKPLKLNNAKVKSIPFYDLNRKFKTLDQNKIWFLYCETGIMSRLQALYLIEQGFNNVTTYNIHTSF</sequence>
<evidence type="ECO:0000313" key="3">
    <source>
        <dbReference type="Proteomes" id="UP000296144"/>
    </source>
</evidence>